<protein>
    <submittedName>
        <fullName evidence="2">Glycosyltransferase</fullName>
    </submittedName>
</protein>
<dbReference type="Proteomes" id="UP000676776">
    <property type="component" value="Unassembled WGS sequence"/>
</dbReference>
<dbReference type="InterPro" id="IPR001296">
    <property type="entry name" value="Glyco_trans_1"/>
</dbReference>
<comment type="caution">
    <text evidence="2">The sequence shown here is derived from an EMBL/GenBank/DDBJ whole genome shotgun (WGS) entry which is preliminary data.</text>
</comment>
<evidence type="ECO:0000259" key="1">
    <source>
        <dbReference type="Pfam" id="PF00534"/>
    </source>
</evidence>
<dbReference type="SUPFAM" id="SSF53756">
    <property type="entry name" value="UDP-Glycosyltransferase/glycogen phosphorylase"/>
    <property type="match status" value="1"/>
</dbReference>
<accession>A0ABS3SZ72</accession>
<proteinExistence type="predicted"/>
<dbReference type="Pfam" id="PF00534">
    <property type="entry name" value="Glycos_transf_1"/>
    <property type="match status" value="1"/>
</dbReference>
<dbReference type="EMBL" id="JAGEVF010000002">
    <property type="protein sequence ID" value="MBO3115787.1"/>
    <property type="molecule type" value="Genomic_DNA"/>
</dbReference>
<keyword evidence="3" id="KW-1185">Reference proteome</keyword>
<gene>
    <name evidence="2" type="ORF">J4050_03465</name>
</gene>
<name>A0ABS3SZ72_9FLAO</name>
<dbReference type="PANTHER" id="PTHR12526">
    <property type="entry name" value="GLYCOSYLTRANSFERASE"/>
    <property type="match status" value="1"/>
</dbReference>
<evidence type="ECO:0000313" key="2">
    <source>
        <dbReference type="EMBL" id="MBO3115787.1"/>
    </source>
</evidence>
<dbReference type="Gene3D" id="3.40.50.2000">
    <property type="entry name" value="Glycogen Phosphorylase B"/>
    <property type="match status" value="2"/>
</dbReference>
<evidence type="ECO:0000313" key="3">
    <source>
        <dbReference type="Proteomes" id="UP000676776"/>
    </source>
</evidence>
<dbReference type="RefSeq" id="WP_208152560.1">
    <property type="nucleotide sequence ID" value="NZ_JAGEVF010000002.1"/>
</dbReference>
<feature type="domain" description="Glycosyl transferase family 1" evidence="1">
    <location>
        <begin position="165"/>
        <end position="323"/>
    </location>
</feature>
<reference evidence="2 3" key="1">
    <citation type="submission" date="2021-03" db="EMBL/GenBank/DDBJ databases">
        <title>Winogradskyella sp. nov., isolated from costal sediment.</title>
        <authorList>
            <person name="Gao C."/>
        </authorList>
    </citation>
    <scope>NUCLEOTIDE SEQUENCE [LARGE SCALE GENOMIC DNA]</scope>
    <source>
        <strain evidence="2 3">DF17</strain>
    </source>
</reference>
<organism evidence="2 3">
    <name type="scientific">Winogradskyella pelagia</name>
    <dbReference type="NCBI Taxonomy" id="2819984"/>
    <lineage>
        <taxon>Bacteria</taxon>
        <taxon>Pseudomonadati</taxon>
        <taxon>Bacteroidota</taxon>
        <taxon>Flavobacteriia</taxon>
        <taxon>Flavobacteriales</taxon>
        <taxon>Flavobacteriaceae</taxon>
        <taxon>Winogradskyella</taxon>
    </lineage>
</organism>
<sequence length="348" mass="39902">MKKVLIVVPDLNLPGGVSNYYKTLRLDDYKDIRYFNINGGIFKNTVLRLIERNIAFFFLLFKFKVVHVNPSLLNKAFLRESVLIAISLLHRKKIIVFVRGWSNDFENKIHANKIYNQIFRLIWCKANLFIVLGNVFKSKIQKLGYNKKVIVETTLSQYQSTSPKYIKENEAINLLFISRLVKEKGVYIAIDALKILQKKHNIKYVNLYVAGDGDIREEIENYINKQEIVNCSVLGAVYGDTKDELFQKSHILIFPTYYGEGLPNTILEAMGSGLPIISRINAGIPDQVEQGINGFLTSSLKPEWYAETILKLLDNDIYQAISKNNIMKAKRYSISAVSSRLLSVYSQI</sequence>
<dbReference type="PANTHER" id="PTHR12526:SF638">
    <property type="entry name" value="SPORE COAT PROTEIN SA"/>
    <property type="match status" value="1"/>
</dbReference>